<reference evidence="3 4" key="1">
    <citation type="submission" date="2019-08" db="EMBL/GenBank/DDBJ databases">
        <authorList>
            <person name="Liang Q."/>
        </authorList>
    </citation>
    <scope>NUCLEOTIDE SEQUENCE [LARGE SCALE GENOMIC DNA]</scope>
    <source>
        <strain evidence="3 4">V1718</strain>
    </source>
</reference>
<dbReference type="AlphaFoldDB" id="A0A5B8XUT9"/>
<name>A0A5B8XUT9_9DELT</name>
<feature type="region of interest" description="Disordered" evidence="1">
    <location>
        <begin position="31"/>
        <end position="77"/>
    </location>
</feature>
<evidence type="ECO:0000259" key="2">
    <source>
        <dbReference type="Pfam" id="PF08486"/>
    </source>
</evidence>
<evidence type="ECO:0000256" key="1">
    <source>
        <dbReference type="SAM" id="MobiDB-lite"/>
    </source>
</evidence>
<dbReference type="OrthoDB" id="240606at2"/>
<accession>A0A5B8XUT9</accession>
<dbReference type="EMBL" id="CP042467">
    <property type="protein sequence ID" value="QED29325.1"/>
    <property type="molecule type" value="Genomic_DNA"/>
</dbReference>
<feature type="compositionally biased region" description="Low complexity" evidence="1">
    <location>
        <begin position="49"/>
        <end position="59"/>
    </location>
</feature>
<dbReference type="RefSeq" id="WP_146962558.1">
    <property type="nucleotide sequence ID" value="NZ_CP042467.1"/>
</dbReference>
<proteinExistence type="predicted"/>
<dbReference type="KEGG" id="bbae:FRD01_19220"/>
<feature type="compositionally biased region" description="Gly residues" evidence="1">
    <location>
        <begin position="60"/>
        <end position="69"/>
    </location>
</feature>
<dbReference type="Pfam" id="PF08486">
    <property type="entry name" value="SpoIID"/>
    <property type="match status" value="1"/>
</dbReference>
<sequence>MNRQTYLALIFIATTFGLGNDCKAPALMTPANAGEFDPNQHGGPADNFGQPGQNGTQQPGNGGTQGGTQDGTTSAAPAGTACQHMGECGGGMACVSGVCETESVLVVSMTWEANTDLDLHLIQPNGEEVYYRNRETRDGARFAQDACIADRCEPGTERREIIRYNAFAPGGEYRVFAVNYDGQEAATATVEVIYEGQTETFTLNLGAQAGEESQEITFDVAMMDAPCTVNVAGYGEVDLENDYIPNVIACENGNAPPEALKAAAIMARGFAYYKTKIEGKTVLQNSEADQVYRCSYRPNGAGPEHYAAARATTGQHPRWRGHIIAPFYVAGNVPPSPNAADPVNSCKGTGGSNGVGTEGLVTYNYGKFDCDIEMSDQGWVTNPCTRNPHNRGTASQNGQACLANFGWAAPELLEYYYGADVEMSTADFCAN</sequence>
<gene>
    <name evidence="3" type="ORF">FRD01_19220</name>
</gene>
<organism evidence="3 4">
    <name type="scientific">Microvenator marinus</name>
    <dbReference type="NCBI Taxonomy" id="2600177"/>
    <lineage>
        <taxon>Bacteria</taxon>
        <taxon>Deltaproteobacteria</taxon>
        <taxon>Bradymonadales</taxon>
        <taxon>Microvenatoraceae</taxon>
        <taxon>Microvenator</taxon>
    </lineage>
</organism>
<dbReference type="InterPro" id="IPR013693">
    <property type="entry name" value="SpoIID/LytB_N"/>
</dbReference>
<evidence type="ECO:0000313" key="4">
    <source>
        <dbReference type="Proteomes" id="UP000321595"/>
    </source>
</evidence>
<protein>
    <recommendedName>
        <fullName evidence="2">Sporulation stage II protein D amidase enhancer LytB N-terminal domain-containing protein</fullName>
    </recommendedName>
</protein>
<feature type="domain" description="Sporulation stage II protein D amidase enhancer LytB N-terminal" evidence="2">
    <location>
        <begin position="236"/>
        <end position="315"/>
    </location>
</feature>
<keyword evidence="4" id="KW-1185">Reference proteome</keyword>
<dbReference type="Proteomes" id="UP000321595">
    <property type="component" value="Chromosome"/>
</dbReference>
<evidence type="ECO:0000313" key="3">
    <source>
        <dbReference type="EMBL" id="QED29325.1"/>
    </source>
</evidence>